<protein>
    <submittedName>
        <fullName evidence="2">Uncharacterized protein</fullName>
    </submittedName>
</protein>
<dbReference type="Gene3D" id="3.80.10.10">
    <property type="entry name" value="Ribonuclease Inhibitor"/>
    <property type="match status" value="1"/>
</dbReference>
<feature type="signal peptide" evidence="1">
    <location>
        <begin position="1"/>
        <end position="19"/>
    </location>
</feature>
<dbReference type="Proteomes" id="UP000694397">
    <property type="component" value="Chromosome 9"/>
</dbReference>
<feature type="chain" id="PRO_5034430109" evidence="1">
    <location>
        <begin position="20"/>
        <end position="192"/>
    </location>
</feature>
<keyword evidence="3" id="KW-1185">Reference proteome</keyword>
<evidence type="ECO:0000256" key="1">
    <source>
        <dbReference type="SAM" id="SignalP"/>
    </source>
</evidence>
<dbReference type="GeneTree" id="ENSGT00980000203285"/>
<dbReference type="Ensembl" id="ENSSFOT00015053985.1">
    <property type="protein sequence ID" value="ENSSFOP00015057077.1"/>
    <property type="gene ID" value="ENSSFOG00015028426.1"/>
</dbReference>
<dbReference type="InterPro" id="IPR032675">
    <property type="entry name" value="LRR_dom_sf"/>
</dbReference>
<organism evidence="2 3">
    <name type="scientific">Scleropages formosus</name>
    <name type="common">Asian bonytongue</name>
    <name type="synonym">Osteoglossum formosum</name>
    <dbReference type="NCBI Taxonomy" id="113540"/>
    <lineage>
        <taxon>Eukaryota</taxon>
        <taxon>Metazoa</taxon>
        <taxon>Chordata</taxon>
        <taxon>Craniata</taxon>
        <taxon>Vertebrata</taxon>
        <taxon>Euteleostomi</taxon>
        <taxon>Actinopterygii</taxon>
        <taxon>Neopterygii</taxon>
        <taxon>Teleostei</taxon>
        <taxon>Osteoglossocephala</taxon>
        <taxon>Osteoglossomorpha</taxon>
        <taxon>Osteoglossiformes</taxon>
        <taxon>Osteoglossidae</taxon>
        <taxon>Scleropages</taxon>
    </lineage>
</organism>
<dbReference type="SUPFAM" id="SSF52058">
    <property type="entry name" value="L domain-like"/>
    <property type="match status" value="1"/>
</dbReference>
<reference evidence="2 3" key="1">
    <citation type="submission" date="2019-04" db="EMBL/GenBank/DDBJ databases">
        <authorList>
            <consortium name="Wellcome Sanger Institute Data Sharing"/>
        </authorList>
    </citation>
    <scope>NUCLEOTIDE SEQUENCE [LARGE SCALE GENOMIC DNA]</scope>
</reference>
<evidence type="ECO:0000313" key="3">
    <source>
        <dbReference type="Proteomes" id="UP000694397"/>
    </source>
</evidence>
<reference evidence="2" key="3">
    <citation type="submission" date="2025-09" db="UniProtKB">
        <authorList>
            <consortium name="Ensembl"/>
        </authorList>
    </citation>
    <scope>IDENTIFICATION</scope>
</reference>
<proteinExistence type="predicted"/>
<keyword evidence="1" id="KW-0732">Signal</keyword>
<name>A0A8C9VIC9_SCLFO</name>
<reference evidence="2" key="2">
    <citation type="submission" date="2025-08" db="UniProtKB">
        <authorList>
            <consortium name="Ensembl"/>
        </authorList>
    </citation>
    <scope>IDENTIFICATION</scope>
</reference>
<accession>A0A8C9VIC9</accession>
<sequence length="192" mass="20739">MGPSPGVVLFLLLLQGAPSRPSQPAPACSVPCLCRQGPRLNCSRAGLSSSTPLELPATVASLDLSRNDLTAMPPRGRDPVPLTEHLVLSGLWSAILPERWMAFDRDRGRLPWQLLCEEPPHLAGRDLLHLDEAELTCAVTHRSATFYQEVSTASGADVLLPCHVQQQGNGSRDTRTKCISPPYEGNALMDPS</sequence>
<evidence type="ECO:0000313" key="2">
    <source>
        <dbReference type="Ensembl" id="ENSSFOP00015057077.1"/>
    </source>
</evidence>
<dbReference type="AlphaFoldDB" id="A0A8C9VIC9"/>
<dbReference type="OrthoDB" id="660555at2759"/>